<feature type="compositionally biased region" description="Polar residues" evidence="2">
    <location>
        <begin position="269"/>
        <end position="281"/>
    </location>
</feature>
<feature type="compositionally biased region" description="Polar residues" evidence="2">
    <location>
        <begin position="64"/>
        <end position="73"/>
    </location>
</feature>
<evidence type="ECO:0008006" key="5">
    <source>
        <dbReference type="Google" id="ProtNLM"/>
    </source>
</evidence>
<feature type="compositionally biased region" description="Polar residues" evidence="2">
    <location>
        <begin position="721"/>
        <end position="730"/>
    </location>
</feature>
<evidence type="ECO:0000256" key="2">
    <source>
        <dbReference type="SAM" id="MobiDB-lite"/>
    </source>
</evidence>
<feature type="compositionally biased region" description="Polar residues" evidence="2">
    <location>
        <begin position="575"/>
        <end position="590"/>
    </location>
</feature>
<feature type="repeat" description="WD" evidence="1">
    <location>
        <begin position="949"/>
        <end position="981"/>
    </location>
</feature>
<dbReference type="Pfam" id="PF00400">
    <property type="entry name" value="WD40"/>
    <property type="match status" value="3"/>
</dbReference>
<feature type="compositionally biased region" description="Pro residues" evidence="2">
    <location>
        <begin position="285"/>
        <end position="297"/>
    </location>
</feature>
<dbReference type="Gene3D" id="2.130.10.10">
    <property type="entry name" value="YVTN repeat-like/Quinoprotein amine dehydrogenase"/>
    <property type="match status" value="2"/>
</dbReference>
<dbReference type="PROSITE" id="PS50082">
    <property type="entry name" value="WD_REPEATS_2"/>
    <property type="match status" value="2"/>
</dbReference>
<feature type="compositionally biased region" description="Polar residues" evidence="2">
    <location>
        <begin position="233"/>
        <end position="243"/>
    </location>
</feature>
<dbReference type="Proteomes" id="UP000320475">
    <property type="component" value="Unassembled WGS sequence"/>
</dbReference>
<protein>
    <recommendedName>
        <fullName evidence="5">LisH domain-containing protein</fullName>
    </recommendedName>
</protein>
<dbReference type="SMART" id="SM00320">
    <property type="entry name" value="WD40"/>
    <property type="match status" value="5"/>
</dbReference>
<comment type="caution">
    <text evidence="3">The sequence shown here is derived from an EMBL/GenBank/DDBJ whole genome shotgun (WGS) entry which is preliminary data.</text>
</comment>
<feature type="compositionally biased region" description="Pro residues" evidence="2">
    <location>
        <begin position="1"/>
        <end position="12"/>
    </location>
</feature>
<dbReference type="InterPro" id="IPR015943">
    <property type="entry name" value="WD40/YVTN_repeat-like_dom_sf"/>
</dbReference>
<feature type="region of interest" description="Disordered" evidence="2">
    <location>
        <begin position="183"/>
        <end position="246"/>
    </location>
</feature>
<sequence>MAGSNPQPPFPSPHQADVSAGAANANGNTSSGNHPSLVQPANSQSKGHLPNIPPSAPRLPVGQTPVSRQQPFPETSGGGSNPQQMMLNFYIYDYCKKRNFLQSASTFSVEAQVPADTGVPIDAPEGFLYEWWSVFWDIFSAKAHKTGSREAISYVDAQAIKAQRERDTRRHLGVPSLEIPQLSSTDLPCNASTNSYVSPPAPSMSMPSDYPQLPLVPHHHIPQQHRNVGDPGTNVSGQSSSNVAGHDDLEQDHHAIDSKNMQAHRYTSHGHQQPLSHTSFLQRPAPAPAPHNQPPPMRIQTPSQQPPQEGHPPPSAPLPRQISQSGNLSNQPNGSNITAFQIQNSMQALGLAGRDPATLSAQERQMVMAYVSKAQTNVTPNRTRTWSDGYSFMSDGHDQQAPAAIVNPQHIMGQNSNRVGCSPLSEQSPVMAHQPGNVMQQGIDLVQQHLHYSQQAAVKTGTAEQAFNNQPSPPALKRQRNNSMGGFTNSQSQQQGQQQPQLSSAAGPCGSQVIQHSSQNVITPTSSPMLPNKVHNVSMMQPNASFPWPPSITPQQQLQMFRNQQFLRQRNAQAPHNNVGVSSKSSNTNRDNSNQSNTAANDANTNTPHQTVGTLTSQPNNGVNLGSWTGSPNYIPNPIPPTTHQLGAYRDGIAFQEKPVQTRQLQALGRVSATSPTNSQFALRKGAPVNAHAHAVAAAAANLLLGSSPASPQHGAPSLNPPQFASTQQGGIMGSGPNADVSTIHQNISSHNGTNMMQSGTAQNNFLRQAENSGGNSGHTPPAISAHNKNTIVSETLHAAHQLQRKKQESVAYTMPQVDISGGSDLSNGFVGDNHHRVHSAIAKVGSSNHHDVLARIFSDEEESYENEWVESHAHDDDSLGIMDQSEIFGIPAGSNNNGGDLTSPTMGVVRLGGNESRSGNKSGANHSPDGSDAANGLDPAVLQPLISLSGLTSKVTVCGFDGSGELFATGGLDRSLVIWDARPAAVGANFIKLSVTDAHAAALTTVRFMSLDLVVGPDAETLEFVPTLLATASYDQKVRIWDLTKVRQLLDKPPTTPTAKSMSDEPVITFTGQRAGVFSIDFCPIGVAKDAGKPGRKIVLYCGSIDAEGYVKIWEVWSGDVIRSIKLPALLKSSSYVNNPVRFRPVKANQECTSVCIAAAYHSSLHIMEIGFSADTGLMSEDDSFKLSTLPTAHVKNIFCLDWSVDGQWLVTASENLVVLWEVSSTGSGSIVLKDVAKVAAQSGTITCCIFLQPPARTARNTCLPVSQQTRGSKTSLAGTRPPRVVFGEYQQIHIWDPAHGKDGNGGVGTPSYSYSYGSSCSFPSLPSPSALGASVGGHIVSFNTQSGMVGSLACGRISDPLFSSDGLTHAAYSSNTDTTPPATTLSSSSRDFLVLGSTSGTKEEVRLWSVNVDLYA</sequence>
<feature type="compositionally biased region" description="Polar residues" evidence="2">
    <location>
        <begin position="740"/>
        <end position="759"/>
    </location>
</feature>
<evidence type="ECO:0000256" key="1">
    <source>
        <dbReference type="PROSITE-ProRule" id="PRU00221"/>
    </source>
</evidence>
<feature type="region of interest" description="Disordered" evidence="2">
    <location>
        <begin position="574"/>
        <end position="620"/>
    </location>
</feature>
<feature type="compositionally biased region" description="Low complexity" evidence="2">
    <location>
        <begin position="591"/>
        <end position="607"/>
    </location>
</feature>
<dbReference type="PROSITE" id="PS50896">
    <property type="entry name" value="LISH"/>
    <property type="match status" value="1"/>
</dbReference>
<organism evidence="3 4">
    <name type="scientific">Synchytrium endobioticum</name>
    <dbReference type="NCBI Taxonomy" id="286115"/>
    <lineage>
        <taxon>Eukaryota</taxon>
        <taxon>Fungi</taxon>
        <taxon>Fungi incertae sedis</taxon>
        <taxon>Chytridiomycota</taxon>
        <taxon>Chytridiomycota incertae sedis</taxon>
        <taxon>Chytridiomycetes</taxon>
        <taxon>Synchytriales</taxon>
        <taxon>Synchytriaceae</taxon>
        <taxon>Synchytrium</taxon>
    </lineage>
</organism>
<accession>A0A507DDS8</accession>
<feature type="region of interest" description="Disordered" evidence="2">
    <location>
        <begin position="458"/>
        <end position="511"/>
    </location>
</feature>
<dbReference type="PROSITE" id="PS50294">
    <property type="entry name" value="WD_REPEATS_REGION"/>
    <property type="match status" value="1"/>
</dbReference>
<keyword evidence="1" id="KW-0853">WD repeat</keyword>
<dbReference type="InterPro" id="IPR036322">
    <property type="entry name" value="WD40_repeat_dom_sf"/>
</dbReference>
<feature type="compositionally biased region" description="Polar residues" evidence="2">
    <location>
        <begin position="183"/>
        <end position="194"/>
    </location>
</feature>
<dbReference type="InterPro" id="IPR044716">
    <property type="entry name" value="LEUNIG-like"/>
</dbReference>
<gene>
    <name evidence="3" type="ORF">SeLEV6574_g01703</name>
</gene>
<feature type="compositionally biased region" description="Polar residues" evidence="2">
    <location>
        <begin position="34"/>
        <end position="46"/>
    </location>
</feature>
<feature type="compositionally biased region" description="Polar residues" evidence="2">
    <location>
        <begin position="894"/>
        <end position="906"/>
    </location>
</feature>
<name>A0A507DDS8_9FUNG</name>
<feature type="compositionally biased region" description="Polar residues" evidence="2">
    <location>
        <begin position="458"/>
        <end position="470"/>
    </location>
</feature>
<dbReference type="InterPro" id="IPR006594">
    <property type="entry name" value="LisH"/>
</dbReference>
<feature type="region of interest" description="Disordered" evidence="2">
    <location>
        <begin position="892"/>
        <end position="937"/>
    </location>
</feature>
<feature type="compositionally biased region" description="Polar residues" evidence="2">
    <location>
        <begin position="608"/>
        <end position="620"/>
    </location>
</feature>
<dbReference type="PANTHER" id="PTHR44376:SF5">
    <property type="entry name" value="TRANSCRIPTIONAL COREPRESSOR LEUNIG ISOFORM X1"/>
    <property type="match status" value="1"/>
</dbReference>
<proteinExistence type="predicted"/>
<dbReference type="EMBL" id="QEAM01000041">
    <property type="protein sequence ID" value="TPX49020.1"/>
    <property type="molecule type" value="Genomic_DNA"/>
</dbReference>
<dbReference type="InterPro" id="IPR001680">
    <property type="entry name" value="WD40_rpt"/>
</dbReference>
<feature type="region of interest" description="Disordered" evidence="2">
    <location>
        <begin position="1"/>
        <end position="80"/>
    </location>
</feature>
<dbReference type="OrthoDB" id="5600002at2759"/>
<reference evidence="3 4" key="1">
    <citation type="journal article" date="2019" name="Sci. Rep.">
        <title>Comparative genomics of chytrid fungi reveal insights into the obligate biotrophic and pathogenic lifestyle of Synchytrium endobioticum.</title>
        <authorList>
            <person name="van de Vossenberg B.T.L.H."/>
            <person name="Warris S."/>
            <person name="Nguyen H.D.T."/>
            <person name="van Gent-Pelzer M.P.E."/>
            <person name="Joly D.L."/>
            <person name="van de Geest H.C."/>
            <person name="Bonants P.J.M."/>
            <person name="Smith D.S."/>
            <person name="Levesque C.A."/>
            <person name="van der Lee T.A.J."/>
        </authorList>
    </citation>
    <scope>NUCLEOTIDE SEQUENCE [LARGE SCALE GENOMIC DNA]</scope>
    <source>
        <strain evidence="3 4">LEV6574</strain>
    </source>
</reference>
<dbReference type="GO" id="GO:0003714">
    <property type="term" value="F:transcription corepressor activity"/>
    <property type="evidence" value="ECO:0007669"/>
    <property type="project" value="InterPro"/>
</dbReference>
<feature type="compositionally biased region" description="Polar residues" evidence="2">
    <location>
        <begin position="321"/>
        <end position="336"/>
    </location>
</feature>
<feature type="region of interest" description="Disordered" evidence="2">
    <location>
        <begin position="265"/>
        <end position="336"/>
    </location>
</feature>
<dbReference type="SUPFAM" id="SSF50978">
    <property type="entry name" value="WD40 repeat-like"/>
    <property type="match status" value="1"/>
</dbReference>
<feature type="compositionally biased region" description="Low complexity" evidence="2">
    <location>
        <begin position="490"/>
        <end position="504"/>
    </location>
</feature>
<feature type="region of interest" description="Disordered" evidence="2">
    <location>
        <begin position="708"/>
        <end position="759"/>
    </location>
</feature>
<dbReference type="PANTHER" id="PTHR44376">
    <property type="entry name" value="TRANSCRIPTIONAL REGULATOR OF FILAMENTOUS GROWTH FLO8"/>
    <property type="match status" value="1"/>
</dbReference>
<feature type="compositionally biased region" description="Low complexity" evidence="2">
    <location>
        <begin position="195"/>
        <end position="211"/>
    </location>
</feature>
<feature type="repeat" description="WD" evidence="1">
    <location>
        <begin position="1029"/>
        <end position="1052"/>
    </location>
</feature>
<evidence type="ECO:0000313" key="4">
    <source>
        <dbReference type="Proteomes" id="UP000320475"/>
    </source>
</evidence>
<feature type="compositionally biased region" description="Low complexity" evidence="2">
    <location>
        <begin position="19"/>
        <end position="33"/>
    </location>
</feature>
<evidence type="ECO:0000313" key="3">
    <source>
        <dbReference type="EMBL" id="TPX49020.1"/>
    </source>
</evidence>
<feature type="compositionally biased region" description="Polar residues" evidence="2">
    <location>
        <begin position="916"/>
        <end position="926"/>
    </location>
</feature>